<evidence type="ECO:0000256" key="1">
    <source>
        <dbReference type="SAM" id="MobiDB-lite"/>
    </source>
</evidence>
<name>A0A919CGQ1_9ACTN</name>
<comment type="caution">
    <text evidence="2">The sequence shown here is derived from an EMBL/GenBank/DDBJ whole genome shotgun (WGS) entry which is preliminary data.</text>
</comment>
<dbReference type="EMBL" id="BMXL01000006">
    <property type="protein sequence ID" value="GHD22260.1"/>
    <property type="molecule type" value="Genomic_DNA"/>
</dbReference>
<reference evidence="2 3" key="1">
    <citation type="journal article" date="2014" name="Int. J. Syst. Evol. Microbiol.">
        <title>Complete genome sequence of Corynebacterium casei LMG S-19264T (=DSM 44701T), isolated from a smear-ripened cheese.</title>
        <authorList>
            <consortium name="US DOE Joint Genome Institute (JGI-PGF)"/>
            <person name="Walter F."/>
            <person name="Albersmeier A."/>
            <person name="Kalinowski J."/>
            <person name="Ruckert C."/>
        </authorList>
    </citation>
    <scope>NUCLEOTIDE SEQUENCE [LARGE SCALE GENOMIC DNA]</scope>
    <source>
        <strain evidence="2 3">KCTC 19473</strain>
    </source>
</reference>
<accession>A0A919CGQ1</accession>
<gene>
    <name evidence="2" type="ORF">GCM10007147_16330</name>
</gene>
<sequence length="470" mass="51162">MSVSTPEARNTVVPSGRETVRSLPELGTWEPELGVHVVVRAEHAGADPAPLLADLAAQTYPAALTEVTVAGGTGVHIPDGARPERTRVETGDGGALLPDASADPSVVLWLEAGDRVPQTFVEAHLRGHHHVRGLLLCSTPEATEQDEEGEQGTEGDRRVLYERTGPLWPGALRSGASAPRSVLEGCAASAGGELPAQEEILHHLLLQHGALPATDPEVRHEPRTRHGEAGAGPLSRARVAQWVPTSPERAERPGTHWRVPLAHVVVDTAGTDSATVVDTVDRLLERDTSGTRITLRTEAGSPMESELRAHFRADPRIRVGEGEPVPDPLVPFVLSMPGDLRPETDVARVMVEEAQRSGADVVRATVPGSDLGGPRLERTAARARAAHRCSGADPVASDLLHRPAVRWIDGQARLLTPSNRRAERRARKWERLHEHETEAARMRVWERRLRRRLDLLTRTRVGRFWCRVLG</sequence>
<dbReference type="AlphaFoldDB" id="A0A919CGQ1"/>
<evidence type="ECO:0000313" key="3">
    <source>
        <dbReference type="Proteomes" id="UP000654947"/>
    </source>
</evidence>
<dbReference type="Proteomes" id="UP000654947">
    <property type="component" value="Unassembled WGS sequence"/>
</dbReference>
<keyword evidence="3" id="KW-1185">Reference proteome</keyword>
<organism evidence="2 3">
    <name type="scientific">Nocardiopsis kunsanensis</name>
    <dbReference type="NCBI Taxonomy" id="141693"/>
    <lineage>
        <taxon>Bacteria</taxon>
        <taxon>Bacillati</taxon>
        <taxon>Actinomycetota</taxon>
        <taxon>Actinomycetes</taxon>
        <taxon>Streptosporangiales</taxon>
        <taxon>Nocardiopsidaceae</taxon>
        <taxon>Nocardiopsis</taxon>
    </lineage>
</organism>
<protein>
    <submittedName>
        <fullName evidence="2">Uncharacterized protein</fullName>
    </submittedName>
</protein>
<evidence type="ECO:0000313" key="2">
    <source>
        <dbReference type="EMBL" id="GHD22260.1"/>
    </source>
</evidence>
<feature type="region of interest" description="Disordered" evidence="1">
    <location>
        <begin position="75"/>
        <end position="97"/>
    </location>
</feature>
<feature type="compositionally biased region" description="Basic and acidic residues" evidence="1">
    <location>
        <begin position="79"/>
        <end position="90"/>
    </location>
</feature>
<dbReference type="RefSeq" id="WP_230479937.1">
    <property type="nucleotide sequence ID" value="NZ_BMXL01000006.1"/>
</dbReference>
<proteinExistence type="predicted"/>